<keyword evidence="1" id="KW-0677">Repeat</keyword>
<dbReference type="Proteomes" id="UP001152759">
    <property type="component" value="Chromosome 7"/>
</dbReference>
<dbReference type="PRINTS" id="PR01415">
    <property type="entry name" value="ANKYRIN"/>
</dbReference>
<dbReference type="PANTHER" id="PTHR24198:SF165">
    <property type="entry name" value="ANKYRIN REPEAT-CONTAINING PROTEIN-RELATED"/>
    <property type="match status" value="1"/>
</dbReference>
<feature type="domain" description="F-box" evidence="4">
    <location>
        <begin position="576"/>
        <end position="608"/>
    </location>
</feature>
<dbReference type="SUPFAM" id="SSF48403">
    <property type="entry name" value="Ankyrin repeat"/>
    <property type="match status" value="1"/>
</dbReference>
<reference evidence="5" key="1">
    <citation type="submission" date="2021-12" db="EMBL/GenBank/DDBJ databases">
        <authorList>
            <person name="King R."/>
        </authorList>
    </citation>
    <scope>NUCLEOTIDE SEQUENCE</scope>
</reference>
<gene>
    <name evidence="5" type="ORF">BEMITA_LOCUS11628</name>
</gene>
<dbReference type="InterPro" id="IPR036770">
    <property type="entry name" value="Ankyrin_rpt-contain_sf"/>
</dbReference>
<dbReference type="Pfam" id="PF12796">
    <property type="entry name" value="Ank_2"/>
    <property type="match status" value="3"/>
</dbReference>
<evidence type="ECO:0000259" key="4">
    <source>
        <dbReference type="PROSITE" id="PS50181"/>
    </source>
</evidence>
<dbReference type="InterPro" id="IPR001810">
    <property type="entry name" value="F-box_dom"/>
</dbReference>
<feature type="repeat" description="ANK" evidence="3">
    <location>
        <begin position="257"/>
        <end position="289"/>
    </location>
</feature>
<feature type="repeat" description="ANK" evidence="3">
    <location>
        <begin position="320"/>
        <end position="352"/>
    </location>
</feature>
<evidence type="ECO:0000313" key="5">
    <source>
        <dbReference type="EMBL" id="CAH0393202.1"/>
    </source>
</evidence>
<feature type="repeat" description="ANK" evidence="3">
    <location>
        <begin position="105"/>
        <end position="137"/>
    </location>
</feature>
<dbReference type="PROSITE" id="PS50088">
    <property type="entry name" value="ANK_REPEAT"/>
    <property type="match status" value="5"/>
</dbReference>
<evidence type="ECO:0000256" key="3">
    <source>
        <dbReference type="PROSITE-ProRule" id="PRU00023"/>
    </source>
</evidence>
<dbReference type="PROSITE" id="PS50297">
    <property type="entry name" value="ANK_REP_REGION"/>
    <property type="match status" value="5"/>
</dbReference>
<evidence type="ECO:0000313" key="6">
    <source>
        <dbReference type="Proteomes" id="UP001152759"/>
    </source>
</evidence>
<dbReference type="AlphaFoldDB" id="A0A9P0ALR4"/>
<name>A0A9P0ALR4_BEMTA</name>
<protein>
    <recommendedName>
        <fullName evidence="4">F-box domain-containing protein</fullName>
    </recommendedName>
</protein>
<proteinExistence type="predicted"/>
<dbReference type="EMBL" id="OU963868">
    <property type="protein sequence ID" value="CAH0393202.1"/>
    <property type="molecule type" value="Genomic_DNA"/>
</dbReference>
<evidence type="ECO:0000256" key="2">
    <source>
        <dbReference type="ARBA" id="ARBA00023043"/>
    </source>
</evidence>
<dbReference type="InterPro" id="IPR002110">
    <property type="entry name" value="Ankyrin_rpt"/>
</dbReference>
<accession>A0A9P0ALR4</accession>
<dbReference type="PROSITE" id="PS50181">
    <property type="entry name" value="FBOX"/>
    <property type="match status" value="1"/>
</dbReference>
<evidence type="ECO:0000256" key="1">
    <source>
        <dbReference type="ARBA" id="ARBA00022737"/>
    </source>
</evidence>
<dbReference type="SMART" id="SM00248">
    <property type="entry name" value="ANK"/>
    <property type="match status" value="8"/>
</dbReference>
<organism evidence="5 6">
    <name type="scientific">Bemisia tabaci</name>
    <name type="common">Sweetpotato whitefly</name>
    <name type="synonym">Aleurodes tabaci</name>
    <dbReference type="NCBI Taxonomy" id="7038"/>
    <lineage>
        <taxon>Eukaryota</taxon>
        <taxon>Metazoa</taxon>
        <taxon>Ecdysozoa</taxon>
        <taxon>Arthropoda</taxon>
        <taxon>Hexapoda</taxon>
        <taxon>Insecta</taxon>
        <taxon>Pterygota</taxon>
        <taxon>Neoptera</taxon>
        <taxon>Paraneoptera</taxon>
        <taxon>Hemiptera</taxon>
        <taxon>Sternorrhyncha</taxon>
        <taxon>Aleyrodoidea</taxon>
        <taxon>Aleyrodidae</taxon>
        <taxon>Aleyrodinae</taxon>
        <taxon>Bemisia</taxon>
    </lineage>
</organism>
<feature type="repeat" description="ANK" evidence="3">
    <location>
        <begin position="138"/>
        <end position="170"/>
    </location>
</feature>
<dbReference type="Gene3D" id="1.25.40.20">
    <property type="entry name" value="Ankyrin repeat-containing domain"/>
    <property type="match status" value="3"/>
</dbReference>
<feature type="repeat" description="ANK" evidence="3">
    <location>
        <begin position="171"/>
        <end position="195"/>
    </location>
</feature>
<sequence>MSPPSEREQRICAQKNDHPRVKSLFSANRSVKIDTEFIMPDSDLVFCGQNLTLIERLLKIGASISYTNGQVKGGTLAHYAVQRKLFSLIPALKRSGVNLSEAQSDGRAPLRIAVSQGNLEMVKVLLDNGADPNAQTPDGFSALHLAVEKWFSDAVAVLSGNGADVNATDKRGRTPLALAAEANNVDCVEILMRSGTISGAVVTEILFNAVERNAFKLVQKLLEGGASANQKYPLKTPHQFEPLGYYIKMGIYHEDPVEATPIHFAYACADEEMVKLLLDYGADPNVEFGGSFDTPIKIAIVRRKASLMRLLLKIGGTIRDRGYLLHLAMLKGSCDAVEVLLENGCDVNFQDAGDYKLLRAAFIFQDENCLEMIMKYGVSLSFSELVALNFLHCVFLEKILSYYLADLEEPAESEVRTFFESIDLPDWDWSRYSTREEGDEAKMDYQRAARTSVKVFVRHLVKLKVLGKKINEDLIPASLSGYFKLGTFQAKCEHELKRIKETVVRKNAVSYHDPLTKDLHSVCRCLGNEKLRRKLHFHDYHSEFPLYGRIISCRVKLGSWRREFFIGGMKAFNRLVIRLPKLPRELKEDILQFLSIQDLIRLRLLFPS</sequence>
<dbReference type="PANTHER" id="PTHR24198">
    <property type="entry name" value="ANKYRIN REPEAT AND PROTEIN KINASE DOMAIN-CONTAINING PROTEIN"/>
    <property type="match status" value="1"/>
</dbReference>
<keyword evidence="2 3" id="KW-0040">ANK repeat</keyword>
<keyword evidence="6" id="KW-1185">Reference proteome</keyword>